<proteinExistence type="inferred from homology"/>
<gene>
    <name evidence="6" type="ORF">E5987_03455</name>
</gene>
<evidence type="ECO:0000256" key="3">
    <source>
        <dbReference type="ARBA" id="ARBA00023125"/>
    </source>
</evidence>
<dbReference type="PROSITE" id="PS50931">
    <property type="entry name" value="HTH_LYSR"/>
    <property type="match status" value="1"/>
</dbReference>
<dbReference type="AlphaFoldDB" id="A0A6L6YHF3"/>
<dbReference type="Gene3D" id="3.40.190.10">
    <property type="entry name" value="Periplasmic binding protein-like II"/>
    <property type="match status" value="2"/>
</dbReference>
<dbReference type="Gene3D" id="1.10.10.10">
    <property type="entry name" value="Winged helix-like DNA-binding domain superfamily/Winged helix DNA-binding domain"/>
    <property type="match status" value="1"/>
</dbReference>
<dbReference type="GO" id="GO:0003700">
    <property type="term" value="F:DNA-binding transcription factor activity"/>
    <property type="evidence" value="ECO:0007669"/>
    <property type="project" value="InterPro"/>
</dbReference>
<dbReference type="InterPro" id="IPR005119">
    <property type="entry name" value="LysR_subst-bd"/>
</dbReference>
<protein>
    <submittedName>
        <fullName evidence="6">LysR family transcriptional regulator</fullName>
    </submittedName>
</protein>
<keyword evidence="4" id="KW-0804">Transcription</keyword>
<dbReference type="GO" id="GO:0000976">
    <property type="term" value="F:transcription cis-regulatory region binding"/>
    <property type="evidence" value="ECO:0007669"/>
    <property type="project" value="TreeGrafter"/>
</dbReference>
<dbReference type="Pfam" id="PF03466">
    <property type="entry name" value="LysR_substrate"/>
    <property type="match status" value="1"/>
</dbReference>
<evidence type="ECO:0000256" key="2">
    <source>
        <dbReference type="ARBA" id="ARBA00023015"/>
    </source>
</evidence>
<evidence type="ECO:0000259" key="5">
    <source>
        <dbReference type="PROSITE" id="PS50931"/>
    </source>
</evidence>
<dbReference type="PRINTS" id="PR00039">
    <property type="entry name" value="HTHLYSR"/>
</dbReference>
<evidence type="ECO:0000256" key="4">
    <source>
        <dbReference type="ARBA" id="ARBA00023163"/>
    </source>
</evidence>
<name>A0A6L6YHF3_9BURK</name>
<keyword evidence="3" id="KW-0238">DNA-binding</keyword>
<comment type="similarity">
    <text evidence="1">Belongs to the LysR transcriptional regulatory family.</text>
</comment>
<reference evidence="6 7" key="1">
    <citation type="submission" date="2019-12" db="EMBL/GenBank/DDBJ databases">
        <title>Microbes associate with the intestines of laboratory mice.</title>
        <authorList>
            <person name="Navarre W."/>
            <person name="Wong E."/>
        </authorList>
    </citation>
    <scope>NUCLEOTIDE SEQUENCE [LARGE SCALE GENOMIC DNA]</scope>
    <source>
        <strain evidence="6 7">NM82_D38</strain>
    </source>
</reference>
<dbReference type="CDD" id="cd05466">
    <property type="entry name" value="PBP2_LTTR_substrate"/>
    <property type="match status" value="1"/>
</dbReference>
<evidence type="ECO:0000313" key="6">
    <source>
        <dbReference type="EMBL" id="MVX56262.1"/>
    </source>
</evidence>
<evidence type="ECO:0000313" key="7">
    <source>
        <dbReference type="Proteomes" id="UP000472580"/>
    </source>
</evidence>
<dbReference type="SUPFAM" id="SSF46785">
    <property type="entry name" value="Winged helix' DNA-binding domain"/>
    <property type="match status" value="1"/>
</dbReference>
<dbReference type="Pfam" id="PF00126">
    <property type="entry name" value="HTH_1"/>
    <property type="match status" value="1"/>
</dbReference>
<keyword evidence="2" id="KW-0805">Transcription regulation</keyword>
<accession>A0A6L6YHF3</accession>
<dbReference type="Proteomes" id="UP000472580">
    <property type="component" value="Unassembled WGS sequence"/>
</dbReference>
<dbReference type="InterPro" id="IPR036390">
    <property type="entry name" value="WH_DNA-bd_sf"/>
</dbReference>
<dbReference type="InterPro" id="IPR000847">
    <property type="entry name" value="LysR_HTH_N"/>
</dbReference>
<sequence>MFYAKIYYRNKELCTRRNVMLFGTHAKVFIAVVEQGNIQAAASVLKISQSSVSYHLKELEKELGFQLYDRSQKPNHLTEEGALLFRELRQEREHLARTLGKLRSGSSIRPTLRFGIVESLARNLGASVIENLASRLSSIVMVTGTSERLYSKLKHRDIDWAITSRLPDASEFLTQKLFSEPSVLAVPLSMDFGAKAVSWQDLKFCGLPLLRYIRSSGGHKITESLLGALSVDLPVKIEVDDGGVMLKLIAEGLGWSFIRPATLIQHLELTERIRILPMPNPVMQRQLILAYRKDIDPQMRDEILVICDRFYKETLHPEIIRLAPWLAASLPAS</sequence>
<evidence type="ECO:0000256" key="1">
    <source>
        <dbReference type="ARBA" id="ARBA00009437"/>
    </source>
</evidence>
<dbReference type="InterPro" id="IPR036388">
    <property type="entry name" value="WH-like_DNA-bd_sf"/>
</dbReference>
<comment type="caution">
    <text evidence="6">The sequence shown here is derived from an EMBL/GenBank/DDBJ whole genome shotgun (WGS) entry which is preliminary data.</text>
</comment>
<organism evidence="6 7">
    <name type="scientific">Parasutterella muris</name>
    <dbReference type="NCBI Taxonomy" id="2565572"/>
    <lineage>
        <taxon>Bacteria</taxon>
        <taxon>Pseudomonadati</taxon>
        <taxon>Pseudomonadota</taxon>
        <taxon>Betaproteobacteria</taxon>
        <taxon>Burkholderiales</taxon>
        <taxon>Sutterellaceae</taxon>
        <taxon>Parasutterella</taxon>
    </lineage>
</organism>
<dbReference type="SUPFAM" id="SSF53850">
    <property type="entry name" value="Periplasmic binding protein-like II"/>
    <property type="match status" value="1"/>
</dbReference>
<dbReference type="PANTHER" id="PTHR30126:SF40">
    <property type="entry name" value="HTH-TYPE TRANSCRIPTIONAL REGULATOR GLTR"/>
    <property type="match status" value="1"/>
</dbReference>
<dbReference type="PANTHER" id="PTHR30126">
    <property type="entry name" value="HTH-TYPE TRANSCRIPTIONAL REGULATOR"/>
    <property type="match status" value="1"/>
</dbReference>
<keyword evidence="7" id="KW-1185">Reference proteome</keyword>
<feature type="domain" description="HTH lysR-type" evidence="5">
    <location>
        <begin position="25"/>
        <end position="78"/>
    </location>
</feature>
<dbReference type="EMBL" id="WSRP01000007">
    <property type="protein sequence ID" value="MVX56262.1"/>
    <property type="molecule type" value="Genomic_DNA"/>
</dbReference>